<evidence type="ECO:0000313" key="2">
    <source>
        <dbReference type="EMBL" id="PIL29616.1"/>
    </source>
</evidence>
<evidence type="ECO:0000313" key="3">
    <source>
        <dbReference type="Proteomes" id="UP000230002"/>
    </source>
</evidence>
<feature type="region of interest" description="Disordered" evidence="1">
    <location>
        <begin position="34"/>
        <end position="73"/>
    </location>
</feature>
<comment type="caution">
    <text evidence="2">The sequence shown here is derived from an EMBL/GenBank/DDBJ whole genome shotgun (WGS) entry which is preliminary data.</text>
</comment>
<keyword evidence="3" id="KW-1185">Reference proteome</keyword>
<name>A0A2G8S763_9APHY</name>
<proteinExistence type="predicted"/>
<dbReference type="Proteomes" id="UP000230002">
    <property type="component" value="Unassembled WGS sequence"/>
</dbReference>
<accession>A0A2G8S763</accession>
<protein>
    <submittedName>
        <fullName evidence="2">Uncharacterized protein</fullName>
    </submittedName>
</protein>
<dbReference type="EMBL" id="AYKW01000020">
    <property type="protein sequence ID" value="PIL29616.1"/>
    <property type="molecule type" value="Genomic_DNA"/>
</dbReference>
<dbReference type="OrthoDB" id="3262732at2759"/>
<gene>
    <name evidence="2" type="ORF">GSI_08253</name>
</gene>
<feature type="compositionally biased region" description="Low complexity" evidence="1">
    <location>
        <begin position="54"/>
        <end position="65"/>
    </location>
</feature>
<reference evidence="2 3" key="1">
    <citation type="journal article" date="2015" name="Sci. Rep.">
        <title>Chromosome-level genome map provides insights into diverse defense mechanisms in the medicinal fungus Ganoderma sinense.</title>
        <authorList>
            <person name="Zhu Y."/>
            <person name="Xu J."/>
            <person name="Sun C."/>
            <person name="Zhou S."/>
            <person name="Xu H."/>
            <person name="Nelson D.R."/>
            <person name="Qian J."/>
            <person name="Song J."/>
            <person name="Luo H."/>
            <person name="Xiang L."/>
            <person name="Li Y."/>
            <person name="Xu Z."/>
            <person name="Ji A."/>
            <person name="Wang L."/>
            <person name="Lu S."/>
            <person name="Hayward A."/>
            <person name="Sun W."/>
            <person name="Li X."/>
            <person name="Schwartz D.C."/>
            <person name="Wang Y."/>
            <person name="Chen S."/>
        </authorList>
    </citation>
    <scope>NUCLEOTIDE SEQUENCE [LARGE SCALE GENOMIC DNA]</scope>
    <source>
        <strain evidence="2 3">ZZ0214-1</strain>
    </source>
</reference>
<dbReference type="AlphaFoldDB" id="A0A2G8S763"/>
<organism evidence="2 3">
    <name type="scientific">Ganoderma sinense ZZ0214-1</name>
    <dbReference type="NCBI Taxonomy" id="1077348"/>
    <lineage>
        <taxon>Eukaryota</taxon>
        <taxon>Fungi</taxon>
        <taxon>Dikarya</taxon>
        <taxon>Basidiomycota</taxon>
        <taxon>Agaricomycotina</taxon>
        <taxon>Agaricomycetes</taxon>
        <taxon>Polyporales</taxon>
        <taxon>Polyporaceae</taxon>
        <taxon>Ganoderma</taxon>
    </lineage>
</organism>
<evidence type="ECO:0000256" key="1">
    <source>
        <dbReference type="SAM" id="MobiDB-lite"/>
    </source>
</evidence>
<sequence length="95" mass="10497">MTAIADIKSVETRKAMYSQELAAYTRRQWDMVRRAMEDGSGSHAANAPPRQQESASATPDTASTSRLRHGIRARDFALATHRHLNGQRNMATGKA</sequence>